<evidence type="ECO:0000313" key="2">
    <source>
        <dbReference type="EMBL" id="CAA9343163.1"/>
    </source>
</evidence>
<feature type="region of interest" description="Disordered" evidence="1">
    <location>
        <begin position="1"/>
        <end position="57"/>
    </location>
</feature>
<protein>
    <submittedName>
        <fullName evidence="2">Uncharacterized protein</fullName>
    </submittedName>
</protein>
<dbReference type="AlphaFoldDB" id="A0A6J4LVP4"/>
<reference evidence="2" key="1">
    <citation type="submission" date="2020-02" db="EMBL/GenBank/DDBJ databases">
        <authorList>
            <person name="Meier V. D."/>
        </authorList>
    </citation>
    <scope>NUCLEOTIDE SEQUENCE</scope>
    <source>
        <strain evidence="2">AVDCRST_MAG68</strain>
    </source>
</reference>
<sequence>MDSNAPRQLPANPPNEPEQTFARRISCAPPREAPAPAAPLRPGAHGTGQRLAGGNGR</sequence>
<proteinExistence type="predicted"/>
<evidence type="ECO:0000256" key="1">
    <source>
        <dbReference type="SAM" id="MobiDB-lite"/>
    </source>
</evidence>
<dbReference type="EMBL" id="CADCTW010000149">
    <property type="protein sequence ID" value="CAA9343163.1"/>
    <property type="molecule type" value="Genomic_DNA"/>
</dbReference>
<gene>
    <name evidence="2" type="ORF">AVDCRST_MAG68-3149</name>
</gene>
<accession>A0A6J4LVP4</accession>
<name>A0A6J4LVP4_9BACT</name>
<organism evidence="2">
    <name type="scientific">uncultured Gemmatimonadota bacterium</name>
    <dbReference type="NCBI Taxonomy" id="203437"/>
    <lineage>
        <taxon>Bacteria</taxon>
        <taxon>Pseudomonadati</taxon>
        <taxon>Gemmatimonadota</taxon>
        <taxon>environmental samples</taxon>
    </lineage>
</organism>